<evidence type="ECO:0000313" key="7">
    <source>
        <dbReference type="EMBL" id="MFD2312346.1"/>
    </source>
</evidence>
<dbReference type="PROSITE" id="PS51257">
    <property type="entry name" value="PROKAR_LIPOPROTEIN"/>
    <property type="match status" value="1"/>
</dbReference>
<proteinExistence type="inferred from homology"/>
<feature type="domain" description="Solute-binding protein family 3/N-terminal" evidence="6">
    <location>
        <begin position="80"/>
        <end position="290"/>
    </location>
</feature>
<protein>
    <submittedName>
        <fullName evidence="7">Transporter substrate-binding domain-containing protein</fullName>
    </submittedName>
</protein>
<dbReference type="InterPro" id="IPR008258">
    <property type="entry name" value="Transglycosylase_SLT_dom_1"/>
</dbReference>
<feature type="domain" description="Solute-binding protein family 3/N-terminal" evidence="6">
    <location>
        <begin position="294"/>
        <end position="519"/>
    </location>
</feature>
<dbReference type="CDD" id="cd13403">
    <property type="entry name" value="MLTF-like"/>
    <property type="match status" value="1"/>
</dbReference>
<dbReference type="Pfam" id="PF00497">
    <property type="entry name" value="SBP_bac_3"/>
    <property type="match status" value="2"/>
</dbReference>
<evidence type="ECO:0000256" key="4">
    <source>
        <dbReference type="ARBA" id="ARBA00023237"/>
    </source>
</evidence>
<dbReference type="PANTHER" id="PTHR35936:SF19">
    <property type="entry name" value="AMINO-ACID-BINDING PROTEIN YXEM-RELATED"/>
    <property type="match status" value="1"/>
</dbReference>
<keyword evidence="4" id="KW-0472">Membrane</keyword>
<dbReference type="InterPro" id="IPR001638">
    <property type="entry name" value="Solute-binding_3/MltF_N"/>
</dbReference>
<dbReference type="Gene3D" id="1.10.530.10">
    <property type="match status" value="1"/>
</dbReference>
<comment type="similarity">
    <text evidence="2">Belongs to the bacterial solute-binding protein 3 family.</text>
</comment>
<dbReference type="PANTHER" id="PTHR35936">
    <property type="entry name" value="MEMBRANE-BOUND LYTIC MUREIN TRANSGLYCOSYLASE F"/>
    <property type="match status" value="1"/>
</dbReference>
<evidence type="ECO:0000313" key="8">
    <source>
        <dbReference type="Proteomes" id="UP001597425"/>
    </source>
</evidence>
<dbReference type="SMART" id="SM00062">
    <property type="entry name" value="PBPb"/>
    <property type="match status" value="2"/>
</dbReference>
<feature type="chain" id="PRO_5046676350" evidence="5">
    <location>
        <begin position="31"/>
        <end position="746"/>
    </location>
</feature>
<dbReference type="Gene3D" id="3.40.190.10">
    <property type="entry name" value="Periplasmic binding protein-like II"/>
    <property type="match status" value="4"/>
</dbReference>
<evidence type="ECO:0000256" key="1">
    <source>
        <dbReference type="ARBA" id="ARBA00004339"/>
    </source>
</evidence>
<evidence type="ECO:0000256" key="3">
    <source>
        <dbReference type="ARBA" id="ARBA00022729"/>
    </source>
</evidence>
<keyword evidence="8" id="KW-1185">Reference proteome</keyword>
<comment type="subcellular location">
    <subcellularLocation>
        <location evidence="1">Cell outer membrane</location>
        <topology evidence="1">Peripheral membrane protein</topology>
    </subcellularLocation>
</comment>
<dbReference type="SUPFAM" id="SSF53850">
    <property type="entry name" value="Periplasmic binding protein-like II"/>
    <property type="match status" value="2"/>
</dbReference>
<evidence type="ECO:0000259" key="6">
    <source>
        <dbReference type="SMART" id="SM00062"/>
    </source>
</evidence>
<dbReference type="Proteomes" id="UP001597425">
    <property type="component" value="Unassembled WGS sequence"/>
</dbReference>
<feature type="signal peptide" evidence="5">
    <location>
        <begin position="1"/>
        <end position="30"/>
    </location>
</feature>
<evidence type="ECO:0000256" key="5">
    <source>
        <dbReference type="SAM" id="SignalP"/>
    </source>
</evidence>
<dbReference type="Pfam" id="PF01464">
    <property type="entry name" value="SLT"/>
    <property type="match status" value="1"/>
</dbReference>
<dbReference type="SUPFAM" id="SSF53955">
    <property type="entry name" value="Lysozyme-like"/>
    <property type="match status" value="1"/>
</dbReference>
<dbReference type="EMBL" id="JBHUJD010000037">
    <property type="protein sequence ID" value="MFD2312346.1"/>
    <property type="molecule type" value="Genomic_DNA"/>
</dbReference>
<sequence length="746" mass="84584">MSNSHHRNPPFPGLLAIAATALLFALTACNGQPQGKRAGADEDDAKSVNYIETGDLSDIRKHGIIRYVTMVGASEDMLPRSDIVTRRHIDLGNRLAQRLRLEPRWIQVNSVAAAMELLQRGRADMMVGNFADLEVRRQRINFSNPILQARQILATVSSGPDISSVEKLRDVEIVVIGGTRYVDTARRIIEENPDANLSMLEVKVAGNPDRLVDFLKEKNNRVTIVHTNLVKAMIQYRDDVRMGAQVSEVDNIAWGLRKNSRHLLNTVDNFLTKEMVKGRQKRIADWREIKKSGVIRFLTYNRSSVYFLWKGELMGFDYDLARAFATKHKLHLKVIVVPYEETLIDWLKAGRGDFAGAVKNITQKRLDQGIVFTQSYRDTPEQVVSNSDKPTIEKVQDLAGRTLTLRAFSPFIDTARTIEDSGIDVEVEIAPPEVSVSQILSMIAEGELDATITDHDFIKVEASLRPELTPGTMVSDPRPQGWMVMPQNWELRKKLNEFLTEYRKTEEYEQKLEAYFEPNKYLTQRVRARIIPGKDLSPFDDLVKASAFEHNFDWRLVVAQMWQESNFNPEAVSPVGAQGLLQVMPKTAEDMGYPPPLFEPERGIKAGVKYLNWVRGRFDPTLSLENLLWFTLASYNAGYGHLLDAQRLAEQLGLDPNIWFDNVETAMLKLSEPEYFQNARYGYVRGAEPVQYVRDISTLYEAYTEVASGEAAKIGEQPTNNREQLRIAPTYIECRPPLVCSLIAAH</sequence>
<keyword evidence="4" id="KW-0998">Cell outer membrane</keyword>
<accession>A0ABW5EFG7</accession>
<evidence type="ECO:0000256" key="2">
    <source>
        <dbReference type="ARBA" id="ARBA00010333"/>
    </source>
</evidence>
<reference evidence="8" key="1">
    <citation type="journal article" date="2019" name="Int. J. Syst. Evol. Microbiol.">
        <title>The Global Catalogue of Microorganisms (GCM) 10K type strain sequencing project: providing services to taxonomists for standard genome sequencing and annotation.</title>
        <authorList>
            <consortium name="The Broad Institute Genomics Platform"/>
            <consortium name="The Broad Institute Genome Sequencing Center for Infectious Disease"/>
            <person name="Wu L."/>
            <person name="Ma J."/>
        </authorList>
    </citation>
    <scope>NUCLEOTIDE SEQUENCE [LARGE SCALE GENOMIC DNA]</scope>
    <source>
        <strain evidence="8">KCTC 12848</strain>
    </source>
</reference>
<dbReference type="InterPro" id="IPR023346">
    <property type="entry name" value="Lysozyme-like_dom_sf"/>
</dbReference>
<gene>
    <name evidence="7" type="ORF">ACFSKX_18150</name>
</gene>
<dbReference type="CDD" id="cd01009">
    <property type="entry name" value="PBP2_YfhD_N"/>
    <property type="match status" value="1"/>
</dbReference>
<comment type="caution">
    <text evidence="7">The sequence shown here is derived from an EMBL/GenBank/DDBJ whole genome shotgun (WGS) entry which is preliminary data.</text>
</comment>
<organism evidence="7 8">
    <name type="scientific">Microbulbifer halophilus</name>
    <dbReference type="NCBI Taxonomy" id="453963"/>
    <lineage>
        <taxon>Bacteria</taxon>
        <taxon>Pseudomonadati</taxon>
        <taxon>Pseudomonadota</taxon>
        <taxon>Gammaproteobacteria</taxon>
        <taxon>Cellvibrionales</taxon>
        <taxon>Microbulbiferaceae</taxon>
        <taxon>Microbulbifer</taxon>
    </lineage>
</organism>
<keyword evidence="3 5" id="KW-0732">Signal</keyword>
<name>A0ABW5EFG7_9GAMM</name>
<dbReference type="RefSeq" id="WP_265723467.1">
    <property type="nucleotide sequence ID" value="NZ_JAPIVK010000052.1"/>
</dbReference>